<dbReference type="Pfam" id="PF07519">
    <property type="entry name" value="Tannase"/>
    <property type="match status" value="2"/>
</dbReference>
<keyword evidence="12" id="KW-1185">Reference proteome</keyword>
<dbReference type="SUPFAM" id="SSF53474">
    <property type="entry name" value="alpha/beta-Hydrolases"/>
    <property type="match status" value="1"/>
</dbReference>
<keyword evidence="3" id="KW-0624">Polysaccharide degradation</keyword>
<keyword evidence="8" id="KW-1015">Disulfide bond</keyword>
<keyword evidence="3" id="KW-0119">Carbohydrate metabolism</keyword>
<dbReference type="GO" id="GO:0030600">
    <property type="term" value="F:feruloyl esterase activity"/>
    <property type="evidence" value="ECO:0007669"/>
    <property type="project" value="UniProtKB-EC"/>
</dbReference>
<dbReference type="PANTHER" id="PTHR33938">
    <property type="entry name" value="FERULOYL ESTERASE B-RELATED"/>
    <property type="match status" value="1"/>
</dbReference>
<dbReference type="OrthoDB" id="3039123at2759"/>
<dbReference type="Proteomes" id="UP000027265">
    <property type="component" value="Unassembled WGS sequence"/>
</dbReference>
<dbReference type="STRING" id="933084.A0A067PLR3"/>
<reference evidence="12" key="1">
    <citation type="journal article" date="2014" name="Proc. Natl. Acad. Sci. U.S.A.">
        <title>Extensive sampling of basidiomycete genomes demonstrates inadequacy of the white-rot/brown-rot paradigm for wood decay fungi.</title>
        <authorList>
            <person name="Riley R."/>
            <person name="Salamov A.A."/>
            <person name="Brown D.W."/>
            <person name="Nagy L.G."/>
            <person name="Floudas D."/>
            <person name="Held B.W."/>
            <person name="Levasseur A."/>
            <person name="Lombard V."/>
            <person name="Morin E."/>
            <person name="Otillar R."/>
            <person name="Lindquist E.A."/>
            <person name="Sun H."/>
            <person name="LaButti K.M."/>
            <person name="Schmutz J."/>
            <person name="Jabbour D."/>
            <person name="Luo H."/>
            <person name="Baker S.E."/>
            <person name="Pisabarro A.G."/>
            <person name="Walton J.D."/>
            <person name="Blanchette R.A."/>
            <person name="Henrissat B."/>
            <person name="Martin F."/>
            <person name="Cullen D."/>
            <person name="Hibbett D.S."/>
            <person name="Grigoriev I.V."/>
        </authorList>
    </citation>
    <scope>NUCLEOTIDE SEQUENCE [LARGE SCALE GENOMIC DNA]</scope>
    <source>
        <strain evidence="12">MUCL 33604</strain>
    </source>
</reference>
<feature type="signal peptide" evidence="10">
    <location>
        <begin position="1"/>
        <end position="18"/>
    </location>
</feature>
<dbReference type="InterPro" id="IPR029058">
    <property type="entry name" value="AB_hydrolase_fold"/>
</dbReference>
<dbReference type="AlphaFoldDB" id="A0A067PLR3"/>
<evidence type="ECO:0000256" key="4">
    <source>
        <dbReference type="ARBA" id="ARBA00022723"/>
    </source>
</evidence>
<dbReference type="InParanoid" id="A0A067PLR3"/>
<evidence type="ECO:0000256" key="8">
    <source>
        <dbReference type="ARBA" id="ARBA00023157"/>
    </source>
</evidence>
<dbReference type="PANTHER" id="PTHR33938:SF15">
    <property type="entry name" value="FERULOYL ESTERASE B-RELATED"/>
    <property type="match status" value="1"/>
</dbReference>
<keyword evidence="6 10" id="KW-0378">Hydrolase</keyword>
<evidence type="ECO:0000256" key="1">
    <source>
        <dbReference type="ARBA" id="ARBA00006249"/>
    </source>
</evidence>
<evidence type="ECO:0000256" key="3">
    <source>
        <dbReference type="ARBA" id="ARBA00022651"/>
    </source>
</evidence>
<gene>
    <name evidence="11" type="ORF">JAAARDRAFT_159286</name>
</gene>
<keyword evidence="7" id="KW-0106">Calcium</keyword>
<protein>
    <recommendedName>
        <fullName evidence="10">Carboxylic ester hydrolase</fullName>
        <ecNumber evidence="10">3.1.1.-</ecNumber>
    </recommendedName>
</protein>
<proteinExistence type="inferred from homology"/>
<dbReference type="EC" id="3.1.1.-" evidence="10"/>
<evidence type="ECO:0000313" key="12">
    <source>
        <dbReference type="Proteomes" id="UP000027265"/>
    </source>
</evidence>
<comment type="similarity">
    <text evidence="1 10">Belongs to the tannase family.</text>
</comment>
<dbReference type="GO" id="GO:0045493">
    <property type="term" value="P:xylan catabolic process"/>
    <property type="evidence" value="ECO:0007669"/>
    <property type="project" value="UniProtKB-KW"/>
</dbReference>
<dbReference type="HOGENOM" id="CLU_014819_1_1_1"/>
<keyword evidence="4" id="KW-0479">Metal-binding</keyword>
<evidence type="ECO:0000256" key="7">
    <source>
        <dbReference type="ARBA" id="ARBA00022837"/>
    </source>
</evidence>
<evidence type="ECO:0000256" key="2">
    <source>
        <dbReference type="ARBA" id="ARBA00022487"/>
    </source>
</evidence>
<comment type="catalytic activity">
    <reaction evidence="9">
        <text>feruloyl-polysaccharide + H2O = ferulate + polysaccharide.</text>
        <dbReference type="EC" id="3.1.1.73"/>
    </reaction>
</comment>
<dbReference type="GO" id="GO:0046872">
    <property type="term" value="F:metal ion binding"/>
    <property type="evidence" value="ECO:0007669"/>
    <property type="project" value="UniProtKB-KW"/>
</dbReference>
<evidence type="ECO:0000256" key="6">
    <source>
        <dbReference type="ARBA" id="ARBA00022801"/>
    </source>
</evidence>
<evidence type="ECO:0000256" key="9">
    <source>
        <dbReference type="ARBA" id="ARBA00034075"/>
    </source>
</evidence>
<organism evidence="11 12">
    <name type="scientific">Jaapia argillacea MUCL 33604</name>
    <dbReference type="NCBI Taxonomy" id="933084"/>
    <lineage>
        <taxon>Eukaryota</taxon>
        <taxon>Fungi</taxon>
        <taxon>Dikarya</taxon>
        <taxon>Basidiomycota</taxon>
        <taxon>Agaricomycotina</taxon>
        <taxon>Agaricomycetes</taxon>
        <taxon>Agaricomycetidae</taxon>
        <taxon>Jaapiales</taxon>
        <taxon>Jaapiaceae</taxon>
        <taxon>Jaapia</taxon>
    </lineage>
</organism>
<evidence type="ECO:0000256" key="10">
    <source>
        <dbReference type="RuleBase" id="RU361238"/>
    </source>
</evidence>
<accession>A0A067PLR3</accession>
<dbReference type="EMBL" id="KL197724">
    <property type="protein sequence ID" value="KDQ55853.1"/>
    <property type="molecule type" value="Genomic_DNA"/>
</dbReference>
<keyword evidence="5 10" id="KW-0732">Signal</keyword>
<keyword evidence="3" id="KW-0858">Xylan degradation</keyword>
<evidence type="ECO:0000313" key="11">
    <source>
        <dbReference type="EMBL" id="KDQ55853.1"/>
    </source>
</evidence>
<feature type="chain" id="PRO_5005103811" description="Carboxylic ester hydrolase" evidence="10">
    <location>
        <begin position="19"/>
        <end position="531"/>
    </location>
</feature>
<name>A0A067PLR3_9AGAM</name>
<keyword evidence="2" id="KW-0719">Serine esterase</keyword>
<evidence type="ECO:0000256" key="5">
    <source>
        <dbReference type="ARBA" id="ARBA00022729"/>
    </source>
</evidence>
<sequence>MLALLAIPFLLLFGRASSHCVPSTFTFESSSGVSILNTSYYTAGDLVNITNLYSNIDTSSLPAFCRVELLITTNATANSTANTEVWLPDEWNGRYVGFGNGGYGGGVDVADLGFVAVMQGFAGVSTDTGHSSTSASGTWGGPHNDNAIIDWAYRALHLSVGFGKEVVQQYYGSAASKSYYLGCSTGGRQGLKEVQQFPEDFDGVVVGSPANWMSHLQPWSIHINLNVLPVDSPQWISADTWTGLIHSEVLNQCDALDGVTDGIINDPRMCYFRPETLACRPGQNTSTCLNLAQINAIHQIYSPYFETNETYIFAGYYPGGELGYPYGLVGPTPFEISGDYYRYFVLNDTTWNITSLNYSIIQLGDELDPGMENAISPNITAFAGPEHNGKVIHYVGWADQLISPGNSLYYYETVHAFMQTESEMNIDDFYRLFTVPGMQHCQGGYGANAFGGAGQAAASMPPLSYDPQYNVLAAMVAWVEEGIAPSSFVAAYYNNNTETDGVAFTRPLCKYPGSIKYMGGDPNSATSFICA</sequence>
<dbReference type="InterPro" id="IPR011118">
    <property type="entry name" value="Tannase/feruloyl_esterase"/>
</dbReference>